<accession>A0A8X6Q720</accession>
<reference evidence="1" key="1">
    <citation type="submission" date="2020-08" db="EMBL/GenBank/DDBJ databases">
        <title>Multicomponent nature underlies the extraordinary mechanical properties of spider dragline silk.</title>
        <authorList>
            <person name="Kono N."/>
            <person name="Nakamura H."/>
            <person name="Mori M."/>
            <person name="Yoshida Y."/>
            <person name="Ohtoshi R."/>
            <person name="Malay A.D."/>
            <person name="Moran D.A.P."/>
            <person name="Tomita M."/>
            <person name="Numata K."/>
            <person name="Arakawa K."/>
        </authorList>
    </citation>
    <scope>NUCLEOTIDE SEQUENCE</scope>
</reference>
<dbReference type="EMBL" id="BMAW01124687">
    <property type="protein sequence ID" value="GFU09083.1"/>
    <property type="molecule type" value="Genomic_DNA"/>
</dbReference>
<comment type="caution">
    <text evidence="1">The sequence shown here is derived from an EMBL/GenBank/DDBJ whole genome shotgun (WGS) entry which is preliminary data.</text>
</comment>
<evidence type="ECO:0000313" key="2">
    <source>
        <dbReference type="Proteomes" id="UP000887013"/>
    </source>
</evidence>
<keyword evidence="2" id="KW-1185">Reference proteome</keyword>
<dbReference type="AlphaFoldDB" id="A0A8X6Q720"/>
<evidence type="ECO:0000313" key="1">
    <source>
        <dbReference type="EMBL" id="GFU09083.1"/>
    </source>
</evidence>
<name>A0A8X6Q720_NEPPI</name>
<sequence length="92" mass="10155">MGLFCVEGDQSGFCMMAHISAEECGSFFCGRLWEGRQVWLIYFTQGRDKAVPRSGSGLGQSGPQIALLLFCDQNVLKIITCFSSEAVPKERL</sequence>
<protein>
    <submittedName>
        <fullName evidence="1">Uncharacterized protein</fullName>
    </submittedName>
</protein>
<proteinExistence type="predicted"/>
<organism evidence="1 2">
    <name type="scientific">Nephila pilipes</name>
    <name type="common">Giant wood spider</name>
    <name type="synonym">Nephila maculata</name>
    <dbReference type="NCBI Taxonomy" id="299642"/>
    <lineage>
        <taxon>Eukaryota</taxon>
        <taxon>Metazoa</taxon>
        <taxon>Ecdysozoa</taxon>
        <taxon>Arthropoda</taxon>
        <taxon>Chelicerata</taxon>
        <taxon>Arachnida</taxon>
        <taxon>Araneae</taxon>
        <taxon>Araneomorphae</taxon>
        <taxon>Entelegynae</taxon>
        <taxon>Araneoidea</taxon>
        <taxon>Nephilidae</taxon>
        <taxon>Nephila</taxon>
    </lineage>
</organism>
<dbReference type="Proteomes" id="UP000887013">
    <property type="component" value="Unassembled WGS sequence"/>
</dbReference>
<gene>
    <name evidence="1" type="ORF">NPIL_692661</name>
</gene>